<dbReference type="SMART" id="SM00202">
    <property type="entry name" value="SR"/>
    <property type="match status" value="1"/>
</dbReference>
<feature type="domain" description="Ig-like" evidence="19">
    <location>
        <begin position="847"/>
        <end position="926"/>
    </location>
</feature>
<dbReference type="InterPro" id="IPR007110">
    <property type="entry name" value="Ig-like_dom"/>
</dbReference>
<dbReference type="PANTHER" id="PTHR19890:SF10">
    <property type="entry name" value="FIBROBLAST GROWTH FACTOR RECEPTOR-LIKE 1"/>
    <property type="match status" value="1"/>
</dbReference>
<feature type="disulfide bond" evidence="14">
    <location>
        <begin position="553"/>
        <end position="563"/>
    </location>
</feature>
<dbReference type="InterPro" id="IPR001506">
    <property type="entry name" value="Peptidase_M12A"/>
</dbReference>
<evidence type="ECO:0000313" key="22">
    <source>
        <dbReference type="Proteomes" id="UP000828390"/>
    </source>
</evidence>
<evidence type="ECO:0000256" key="14">
    <source>
        <dbReference type="PROSITE-ProRule" id="PRU00196"/>
    </source>
</evidence>
<dbReference type="SUPFAM" id="SSF50494">
    <property type="entry name" value="Trypsin-like serine proteases"/>
    <property type="match status" value="1"/>
</dbReference>
<dbReference type="AlphaFoldDB" id="A0A9D4FD21"/>
<keyword evidence="13" id="KW-0393">Immunoglobulin domain</keyword>
<dbReference type="InterPro" id="IPR013106">
    <property type="entry name" value="Ig_V-set"/>
</dbReference>
<keyword evidence="22" id="KW-1185">Reference proteome</keyword>
<dbReference type="InterPro" id="IPR036772">
    <property type="entry name" value="SRCR-like_dom_sf"/>
</dbReference>
<keyword evidence="8" id="KW-1133">Transmembrane helix</keyword>
<keyword evidence="6 15" id="KW-0378">Hydrolase</keyword>
<feature type="domain" description="Ig-like" evidence="19">
    <location>
        <begin position="1141"/>
        <end position="1236"/>
    </location>
</feature>
<evidence type="ECO:0008006" key="23">
    <source>
        <dbReference type="Google" id="ProtNLM"/>
    </source>
</evidence>
<evidence type="ECO:0000256" key="4">
    <source>
        <dbReference type="ARBA" id="ARBA00022729"/>
    </source>
</evidence>
<dbReference type="InterPro" id="IPR003599">
    <property type="entry name" value="Ig_sub"/>
</dbReference>
<comment type="cofactor">
    <cofactor evidence="15">
        <name>Zn(2+)</name>
        <dbReference type="ChEBI" id="CHEBI:29105"/>
    </cofactor>
    <text evidence="15">Binds 1 zinc ion per subunit.</text>
</comment>
<evidence type="ECO:0000256" key="13">
    <source>
        <dbReference type="ARBA" id="ARBA00023319"/>
    </source>
</evidence>
<dbReference type="InterPro" id="IPR002172">
    <property type="entry name" value="LDrepeatLR_classA_rpt"/>
</dbReference>
<keyword evidence="2 15" id="KW-0645">Protease</keyword>
<dbReference type="GO" id="GO:0008270">
    <property type="term" value="F:zinc ion binding"/>
    <property type="evidence" value="ECO:0007669"/>
    <property type="project" value="UniProtKB-UniRule"/>
</dbReference>
<feature type="non-terminal residue" evidence="21">
    <location>
        <position position="1238"/>
    </location>
</feature>
<evidence type="ECO:0000259" key="20">
    <source>
        <dbReference type="PROSITE" id="PS51864"/>
    </source>
</evidence>
<comment type="caution">
    <text evidence="21">The sequence shown here is derived from an EMBL/GenBank/DDBJ whole genome shotgun (WGS) entry which is preliminary data.</text>
</comment>
<dbReference type="FunFam" id="3.10.250.10:FF:000011">
    <property type="entry name" value="Scavenger receptor class A member 5"/>
    <property type="match status" value="1"/>
</dbReference>
<dbReference type="SUPFAM" id="SSF55486">
    <property type="entry name" value="Metalloproteases ('zincins'), catalytic domain"/>
    <property type="match status" value="1"/>
</dbReference>
<evidence type="ECO:0000259" key="18">
    <source>
        <dbReference type="PROSITE" id="PS50287"/>
    </source>
</evidence>
<dbReference type="SUPFAM" id="SSF56487">
    <property type="entry name" value="SRCR-like"/>
    <property type="match status" value="1"/>
</dbReference>
<dbReference type="Pfam" id="PF00530">
    <property type="entry name" value="SRCR"/>
    <property type="match status" value="1"/>
</dbReference>
<evidence type="ECO:0000256" key="1">
    <source>
        <dbReference type="ARBA" id="ARBA00004167"/>
    </source>
</evidence>
<name>A0A9D4FD21_DREPO</name>
<evidence type="ECO:0000313" key="21">
    <source>
        <dbReference type="EMBL" id="KAH3795586.1"/>
    </source>
</evidence>
<dbReference type="InterPro" id="IPR009003">
    <property type="entry name" value="Peptidase_S1_PA"/>
</dbReference>
<evidence type="ECO:0000256" key="11">
    <source>
        <dbReference type="ARBA" id="ARBA00023170"/>
    </source>
</evidence>
<keyword evidence="7" id="KW-0720">Serine protease</keyword>
<keyword evidence="15" id="KW-0482">Metalloprotease</keyword>
<dbReference type="PROSITE" id="PS50240">
    <property type="entry name" value="TRYPSIN_DOM"/>
    <property type="match status" value="1"/>
</dbReference>
<feature type="binding site" evidence="15">
    <location>
        <position position="215"/>
    </location>
    <ligand>
        <name>Zn(2+)</name>
        <dbReference type="ChEBI" id="CHEBI:29105"/>
        <note>catalytic</note>
    </ligand>
</feature>
<dbReference type="Proteomes" id="UP000828390">
    <property type="component" value="Unassembled WGS sequence"/>
</dbReference>
<comment type="subcellular location">
    <subcellularLocation>
        <location evidence="1">Membrane</location>
        <topology evidence="1">Single-pass membrane protein</topology>
    </subcellularLocation>
</comment>
<dbReference type="PROSITE" id="PS50835">
    <property type="entry name" value="IG_LIKE"/>
    <property type="match status" value="4"/>
</dbReference>
<dbReference type="Gene3D" id="2.40.10.10">
    <property type="entry name" value="Trypsin-like serine proteases"/>
    <property type="match status" value="1"/>
</dbReference>
<dbReference type="InterPro" id="IPR006026">
    <property type="entry name" value="Peptidase_Metallo"/>
</dbReference>
<evidence type="ECO:0000256" key="15">
    <source>
        <dbReference type="PROSITE-ProRule" id="PRU01211"/>
    </source>
</evidence>
<dbReference type="GO" id="GO:0006508">
    <property type="term" value="P:proteolysis"/>
    <property type="evidence" value="ECO:0007669"/>
    <property type="project" value="UniProtKB-KW"/>
</dbReference>
<dbReference type="CDD" id="cd04280">
    <property type="entry name" value="ZnMc_astacin_like"/>
    <property type="match status" value="1"/>
</dbReference>
<feature type="active site" evidence="15">
    <location>
        <position position="206"/>
    </location>
</feature>
<feature type="domain" description="Ig-like" evidence="19">
    <location>
        <begin position="935"/>
        <end position="1008"/>
    </location>
</feature>
<evidence type="ECO:0000256" key="5">
    <source>
        <dbReference type="ARBA" id="ARBA00022737"/>
    </source>
</evidence>
<evidence type="ECO:0000256" key="8">
    <source>
        <dbReference type="ARBA" id="ARBA00022989"/>
    </source>
</evidence>
<dbReference type="PROSITE" id="PS50287">
    <property type="entry name" value="SRCR_2"/>
    <property type="match status" value="1"/>
</dbReference>
<reference evidence="21" key="1">
    <citation type="journal article" date="2019" name="bioRxiv">
        <title>The Genome of the Zebra Mussel, Dreissena polymorpha: A Resource for Invasive Species Research.</title>
        <authorList>
            <person name="McCartney M.A."/>
            <person name="Auch B."/>
            <person name="Kono T."/>
            <person name="Mallez S."/>
            <person name="Zhang Y."/>
            <person name="Obille A."/>
            <person name="Becker A."/>
            <person name="Abrahante J.E."/>
            <person name="Garbe J."/>
            <person name="Badalamenti J.P."/>
            <person name="Herman A."/>
            <person name="Mangelson H."/>
            <person name="Liachko I."/>
            <person name="Sullivan S."/>
            <person name="Sone E.D."/>
            <person name="Koren S."/>
            <person name="Silverstein K.A.T."/>
            <person name="Beckman K.B."/>
            <person name="Gohl D.M."/>
        </authorList>
    </citation>
    <scope>NUCLEOTIDE SEQUENCE</scope>
    <source>
        <strain evidence="21">Duluth1</strain>
        <tissue evidence="21">Whole animal</tissue>
    </source>
</reference>
<dbReference type="Gene3D" id="3.40.390.10">
    <property type="entry name" value="Collagenase (Catalytic Domain)"/>
    <property type="match status" value="1"/>
</dbReference>
<evidence type="ECO:0000256" key="10">
    <source>
        <dbReference type="ARBA" id="ARBA00023157"/>
    </source>
</evidence>
<evidence type="ECO:0000256" key="9">
    <source>
        <dbReference type="ARBA" id="ARBA00023136"/>
    </source>
</evidence>
<keyword evidence="11" id="KW-0675">Receptor</keyword>
<keyword evidence="3" id="KW-0812">Transmembrane</keyword>
<dbReference type="GO" id="GO:0004252">
    <property type="term" value="F:serine-type endopeptidase activity"/>
    <property type="evidence" value="ECO:0007669"/>
    <property type="project" value="InterPro"/>
</dbReference>
<evidence type="ECO:0000259" key="17">
    <source>
        <dbReference type="PROSITE" id="PS50240"/>
    </source>
</evidence>
<keyword evidence="15" id="KW-0479">Metal-binding</keyword>
<keyword evidence="4 16" id="KW-0732">Signal</keyword>
<reference evidence="21" key="2">
    <citation type="submission" date="2020-11" db="EMBL/GenBank/DDBJ databases">
        <authorList>
            <person name="McCartney M.A."/>
            <person name="Auch B."/>
            <person name="Kono T."/>
            <person name="Mallez S."/>
            <person name="Becker A."/>
            <person name="Gohl D.M."/>
            <person name="Silverstein K.A.T."/>
            <person name="Koren S."/>
            <person name="Bechman K.B."/>
            <person name="Herman A."/>
            <person name="Abrahante J.E."/>
            <person name="Garbe J."/>
        </authorList>
    </citation>
    <scope>NUCLEOTIDE SEQUENCE</scope>
    <source>
        <strain evidence="21">Duluth1</strain>
        <tissue evidence="21">Whole animal</tissue>
    </source>
</reference>
<dbReference type="CDD" id="cd00190">
    <property type="entry name" value="Tryp_SPc"/>
    <property type="match status" value="1"/>
</dbReference>
<feature type="binding site" evidence="15">
    <location>
        <position position="205"/>
    </location>
    <ligand>
        <name>Zn(2+)</name>
        <dbReference type="ChEBI" id="CHEBI:29105"/>
        <note>catalytic</note>
    </ligand>
</feature>
<dbReference type="Pfam" id="PF01400">
    <property type="entry name" value="Astacin"/>
    <property type="match status" value="1"/>
</dbReference>
<dbReference type="InterPro" id="IPR013098">
    <property type="entry name" value="Ig_I-set"/>
</dbReference>
<dbReference type="CDD" id="cd00112">
    <property type="entry name" value="LDLa"/>
    <property type="match status" value="1"/>
</dbReference>
<dbReference type="SMART" id="SM00235">
    <property type="entry name" value="ZnMc"/>
    <property type="match status" value="1"/>
</dbReference>
<dbReference type="InterPro" id="IPR001254">
    <property type="entry name" value="Trypsin_dom"/>
</dbReference>
<dbReference type="SMART" id="SM00408">
    <property type="entry name" value="IGc2"/>
    <property type="match status" value="4"/>
</dbReference>
<dbReference type="InterPro" id="IPR003598">
    <property type="entry name" value="Ig_sub2"/>
</dbReference>
<organism evidence="21 22">
    <name type="scientific">Dreissena polymorpha</name>
    <name type="common">Zebra mussel</name>
    <name type="synonym">Mytilus polymorpha</name>
    <dbReference type="NCBI Taxonomy" id="45954"/>
    <lineage>
        <taxon>Eukaryota</taxon>
        <taxon>Metazoa</taxon>
        <taxon>Spiralia</taxon>
        <taxon>Lophotrochozoa</taxon>
        <taxon>Mollusca</taxon>
        <taxon>Bivalvia</taxon>
        <taxon>Autobranchia</taxon>
        <taxon>Heteroconchia</taxon>
        <taxon>Euheterodonta</taxon>
        <taxon>Imparidentia</taxon>
        <taxon>Neoheterodontei</taxon>
        <taxon>Myida</taxon>
        <taxon>Dreissenoidea</taxon>
        <taxon>Dreissenidae</taxon>
        <taxon>Dreissena</taxon>
    </lineage>
</organism>
<feature type="signal peptide" evidence="16">
    <location>
        <begin position="1"/>
        <end position="19"/>
    </location>
</feature>
<feature type="binding site" evidence="15">
    <location>
        <position position="209"/>
    </location>
    <ligand>
        <name>Zn(2+)</name>
        <dbReference type="ChEBI" id="CHEBI:29105"/>
        <note>catalytic</note>
    </ligand>
</feature>
<dbReference type="SMART" id="SM00020">
    <property type="entry name" value="Tryp_SPc"/>
    <property type="match status" value="1"/>
</dbReference>
<dbReference type="PRINTS" id="PR00258">
    <property type="entry name" value="SPERACTRCPTR"/>
</dbReference>
<dbReference type="InterPro" id="IPR024079">
    <property type="entry name" value="MetalloPept_cat_dom_sf"/>
</dbReference>
<evidence type="ECO:0000256" key="6">
    <source>
        <dbReference type="ARBA" id="ARBA00022801"/>
    </source>
</evidence>
<evidence type="ECO:0000259" key="19">
    <source>
        <dbReference type="PROSITE" id="PS50835"/>
    </source>
</evidence>
<keyword evidence="15" id="KW-0862">Zinc</keyword>
<accession>A0A9D4FD21</accession>
<dbReference type="PANTHER" id="PTHR19890">
    <property type="entry name" value="FIBROBLAST GROWTH FACTOR RECEPTOR"/>
    <property type="match status" value="1"/>
</dbReference>
<dbReference type="GO" id="GO:0004222">
    <property type="term" value="F:metalloendopeptidase activity"/>
    <property type="evidence" value="ECO:0007669"/>
    <property type="project" value="UniProtKB-UniRule"/>
</dbReference>
<dbReference type="SMART" id="SM00406">
    <property type="entry name" value="IGv"/>
    <property type="match status" value="3"/>
</dbReference>
<evidence type="ECO:0000256" key="12">
    <source>
        <dbReference type="ARBA" id="ARBA00023180"/>
    </source>
</evidence>
<feature type="domain" description="Peptidase S1" evidence="17">
    <location>
        <begin position="588"/>
        <end position="807"/>
    </location>
</feature>
<feature type="chain" id="PRO_5039086726" description="Metalloendopeptidase" evidence="16">
    <location>
        <begin position="20"/>
        <end position="1238"/>
    </location>
</feature>
<feature type="domain" description="Peptidase M12A" evidence="20">
    <location>
        <begin position="119"/>
        <end position="310"/>
    </location>
</feature>
<dbReference type="InterPro" id="IPR052615">
    <property type="entry name" value="FGFRL"/>
</dbReference>
<dbReference type="PROSITE" id="PS51864">
    <property type="entry name" value="ASTACIN"/>
    <property type="match status" value="1"/>
</dbReference>
<dbReference type="InterPro" id="IPR013783">
    <property type="entry name" value="Ig-like_fold"/>
</dbReference>
<evidence type="ECO:0000256" key="7">
    <source>
        <dbReference type="ARBA" id="ARBA00022825"/>
    </source>
</evidence>
<dbReference type="PRINTS" id="PR00480">
    <property type="entry name" value="ASTACIN"/>
</dbReference>
<dbReference type="Pfam" id="PF00089">
    <property type="entry name" value="Trypsin"/>
    <property type="match status" value="1"/>
</dbReference>
<gene>
    <name evidence="21" type="ORF">DPMN_149141</name>
</gene>
<feature type="domain" description="SRCR" evidence="18">
    <location>
        <begin position="485"/>
        <end position="584"/>
    </location>
</feature>
<comment type="caution">
    <text evidence="14">Lacks conserved residue(s) required for the propagation of feature annotation.</text>
</comment>
<dbReference type="EMBL" id="JAIWYP010000007">
    <property type="protein sequence ID" value="KAH3795586.1"/>
    <property type="molecule type" value="Genomic_DNA"/>
</dbReference>
<keyword evidence="12" id="KW-0325">Glycoprotein</keyword>
<proteinExistence type="predicted"/>
<dbReference type="Gene3D" id="3.10.250.10">
    <property type="entry name" value="SRCR-like domain"/>
    <property type="match status" value="1"/>
</dbReference>
<keyword evidence="5" id="KW-0677">Repeat</keyword>
<evidence type="ECO:0000256" key="16">
    <source>
        <dbReference type="SAM" id="SignalP"/>
    </source>
</evidence>
<dbReference type="InterPro" id="IPR036179">
    <property type="entry name" value="Ig-like_dom_sf"/>
</dbReference>
<dbReference type="Gene3D" id="2.60.40.10">
    <property type="entry name" value="Immunoglobulins"/>
    <property type="match status" value="4"/>
</dbReference>
<dbReference type="GO" id="GO:0016020">
    <property type="term" value="C:membrane"/>
    <property type="evidence" value="ECO:0007669"/>
    <property type="project" value="UniProtKB-SubCell"/>
</dbReference>
<dbReference type="Pfam" id="PF07679">
    <property type="entry name" value="I-set"/>
    <property type="match status" value="4"/>
</dbReference>
<feature type="domain" description="Ig-like" evidence="19">
    <location>
        <begin position="1045"/>
        <end position="1126"/>
    </location>
</feature>
<dbReference type="SUPFAM" id="SSF48726">
    <property type="entry name" value="Immunoglobulin"/>
    <property type="match status" value="4"/>
</dbReference>
<keyword evidence="10 14" id="KW-1015">Disulfide bond</keyword>
<dbReference type="FunFam" id="2.60.40.10:FF:000016">
    <property type="entry name" value="Fibroblast growth factor receptor"/>
    <property type="match status" value="3"/>
</dbReference>
<keyword evidence="9" id="KW-0472">Membrane</keyword>
<dbReference type="InterPro" id="IPR043504">
    <property type="entry name" value="Peptidase_S1_PA_chymotrypsin"/>
</dbReference>
<evidence type="ECO:0000256" key="2">
    <source>
        <dbReference type="ARBA" id="ARBA00022670"/>
    </source>
</evidence>
<sequence length="1238" mass="140147">MWKAAQLIVFALILYQGQSAIDDVFGQVKEKNYGKIYADKMKSVSSSSPYHQAYRRPGVPHSDWCRYKMKGSNRTLVKLHYDMVIDERTFKDGFRKDFKHKSVSCETHSVVSQTANRRRRIASKIEANRWPLEIPYQIDKGFGKTAMDHWNRHTCLHFVERTDQYDHIRFSPDIGRCESFVGRLTGPQYISLDPQICMTVPIILHEIGHAIGLYHEHMREDRDNYLTVNYKNISQEYYDQFITLSADQYLDFNKPYDYHSIMHYGKRFFANPSDAISIEPTDKTYLDIIGEAQHLSFHDVQIVNAMYKCSEKCANVECPKGAFVGKNCECFCQGPLKEPVRRCNDEMPSVFCEAPDIDLSKNGVYSIEYVELKVLSGIRYRDGTVLIVENPRCSENETGTYTCQSGHWVVDVNCKPDRCVYNTSRYDFKPNITANGKYQTTDYVNSGTFVHAECIEPKGIQGYDSTCTDSIWVPELPNCDADVRAELVDGPNKYSGRVEIIIGKHRGTVCDDTWDNKDASVICRMLGYGGGTAFIKAHFGQGSSSILFDDVQCNGTETSITSCRHSGVENHNCEHSEDAGVKCIPKCGKHQSTGQYPWEVRVQIQREKAVSICGGTIIDQRWILSTAHCFADNETLGAVTGVIVHVGSQDLFRHLRPDQIIFHPSFNSTSYDYDLALLLMNDKIVNEEVQPACLPDESIPYNLTGLRCHVSGWAFDQGIATVPLGADAANIEAALCVNFDKCAAELEHGVNDCKRDSAGSLVCNIGGLFYLIGAASFGNGNKCGEKGHPGVYTRVTAMLPWITTMQSCMSPDKICNGVKDCPGNEDEKECAELVWLRLKDRATYISGSATKTVELDCDVRGNPEPNITWYKVDRGKRALLDLTRSKYVPNNRWKMNIVDLALEDKGQYMCIVANTYGAINWTFTVEVLLNKGIAPEWKNFFVSQRTALVNDNTKLFCKVKGVPRPFIEWFKNGEALADGKRVRITKYALELMNTQLSDAGEYACRAVNQHGVLWGNLTFRVLKEMDDATPPFEYDDNFDTVASEPVWSRPQHRTTYISGSLSKTVELDCDVRGYPKPNITWFKLDGGKRALLDLTKRKYVPNKRWKLKIDDLALEDKGQYMCVVANIVGAYNWTFNVEVLPELVWLRLKDRATYISGSATKTVELDCDVRGNPEPNITWYKVDWGKRALLDLTRSKYVPNNRWKLNIVDLALEDKGQYMCIVANTYGAINWTFTVEVL</sequence>
<dbReference type="InterPro" id="IPR034035">
    <property type="entry name" value="Astacin-like_dom"/>
</dbReference>
<dbReference type="SMART" id="SM00409">
    <property type="entry name" value="IG"/>
    <property type="match status" value="4"/>
</dbReference>
<protein>
    <recommendedName>
        <fullName evidence="23">Metalloendopeptidase</fullName>
    </recommendedName>
</protein>
<dbReference type="InterPro" id="IPR001190">
    <property type="entry name" value="SRCR"/>
</dbReference>
<evidence type="ECO:0000256" key="3">
    <source>
        <dbReference type="ARBA" id="ARBA00022692"/>
    </source>
</evidence>